<proteinExistence type="predicted"/>
<reference evidence="1 2" key="1">
    <citation type="submission" date="2020-05" db="EMBL/GenBank/DDBJ databases">
        <title>Identification and distribution of gene clusters putatively required for synthesis of sphingolipid metabolism inhibitors in phylogenetically diverse species of the filamentous fungus Fusarium.</title>
        <authorList>
            <person name="Kim H.-S."/>
            <person name="Busman M."/>
            <person name="Brown D.W."/>
            <person name="Divon H."/>
            <person name="Uhlig S."/>
            <person name="Proctor R.H."/>
        </authorList>
    </citation>
    <scope>NUCLEOTIDE SEQUENCE [LARGE SCALE GENOMIC DNA]</scope>
    <source>
        <strain evidence="1 2">NRRL 53147</strain>
    </source>
</reference>
<dbReference type="Proteomes" id="UP000522262">
    <property type="component" value="Unassembled WGS sequence"/>
</dbReference>
<accession>A0A8H5I5K5</accession>
<name>A0A8H5I5K5_9HYPO</name>
<evidence type="ECO:0000313" key="2">
    <source>
        <dbReference type="Proteomes" id="UP000522262"/>
    </source>
</evidence>
<organism evidence="1 2">
    <name type="scientific">Fusarium mexicanum</name>
    <dbReference type="NCBI Taxonomy" id="751941"/>
    <lineage>
        <taxon>Eukaryota</taxon>
        <taxon>Fungi</taxon>
        <taxon>Dikarya</taxon>
        <taxon>Ascomycota</taxon>
        <taxon>Pezizomycotina</taxon>
        <taxon>Sordariomycetes</taxon>
        <taxon>Hypocreomycetidae</taxon>
        <taxon>Hypocreales</taxon>
        <taxon>Nectriaceae</taxon>
        <taxon>Fusarium</taxon>
        <taxon>Fusarium fujikuroi species complex</taxon>
    </lineage>
</organism>
<dbReference type="AlphaFoldDB" id="A0A8H5I5K5"/>
<comment type="caution">
    <text evidence="1">The sequence shown here is derived from an EMBL/GenBank/DDBJ whole genome shotgun (WGS) entry which is preliminary data.</text>
</comment>
<dbReference type="Pfam" id="PF15892">
    <property type="entry name" value="BNR_4"/>
    <property type="match status" value="1"/>
</dbReference>
<evidence type="ECO:0000313" key="1">
    <source>
        <dbReference type="EMBL" id="KAF5529715.1"/>
    </source>
</evidence>
<sequence length="459" mass="51020">MLSSPTTTILGVDPSLRACILNGNTFQQDAILSFSGWQYAVFYSPKPGGLGHKILLVHLARRKLPNGDWDLVVFDDYEQTADDGHNTVQMGICAGDGTIHLSFDHHCDRCKHPTHPRNKATDTAARLKYRHSVKGLAGSPPLFHWSARLFSPISDQLPGLSISDYHFNALTYPRFGFLGDDMFFSARNGQAGQGDDLFYVYRAATASYEYVGTHLKGINNSPYVHGVDYRFGRLQVTWVYRGFAYYKELGDPHSSAHKQHAGPNGPENNYNICYAYSDDGGYTWNNGQEQTIARLTRGESVLPDSPGIVAFDIPKRCGLMNQESQAVDREGGIHVLNRCVMDGQTVWTNFYRAPSEGSWMKSKICAAPSNSRGSIAASRDGDIYVVLPHPTTRTLKVYKSSNRSGFRTFSEVWAGQHYVGEPLIDRGRLQEEGVLSIFNLQEATDSQAGRSVVILDFQV</sequence>
<keyword evidence="2" id="KW-1185">Reference proteome</keyword>
<gene>
    <name evidence="1" type="ORF">FMEXI_13977</name>
</gene>
<protein>
    <submittedName>
        <fullName evidence="1">Dockerin type 1</fullName>
    </submittedName>
</protein>
<dbReference type="EMBL" id="JAAOAM010000542">
    <property type="protein sequence ID" value="KAF5529715.1"/>
    <property type="molecule type" value="Genomic_DNA"/>
</dbReference>